<reference evidence="3 4" key="1">
    <citation type="submission" date="2015-03" db="EMBL/GenBank/DDBJ databases">
        <authorList>
            <person name="Zheng J."/>
            <person name="Ganezle M."/>
        </authorList>
    </citation>
    <scope>NUCLEOTIDE SEQUENCE [LARGE SCALE GENOMIC DNA]</scope>
    <source>
        <strain evidence="3 4">LP38</strain>
    </source>
</reference>
<dbReference type="PANTHER" id="PTHR43283:SF11">
    <property type="entry name" value="BETA-LACTAMASE-RELATED DOMAIN-CONTAINING PROTEIN"/>
    <property type="match status" value="1"/>
</dbReference>
<comment type="caution">
    <text evidence="3">The sequence shown here is derived from an EMBL/GenBank/DDBJ whole genome shotgun (WGS) entry which is preliminary data.</text>
</comment>
<feature type="domain" description="Beta-lactamase-related" evidence="2">
    <location>
        <begin position="8"/>
        <end position="316"/>
    </location>
</feature>
<dbReference type="PANTHER" id="PTHR43283">
    <property type="entry name" value="BETA-LACTAMASE-RELATED"/>
    <property type="match status" value="1"/>
</dbReference>
<dbReference type="SUPFAM" id="SSF56601">
    <property type="entry name" value="beta-lactamase/transpeptidase-like"/>
    <property type="match status" value="1"/>
</dbReference>
<proteinExistence type="predicted"/>
<dbReference type="AlphaFoldDB" id="A0A0F3RPS3"/>
<dbReference type="InterPro" id="IPR012338">
    <property type="entry name" value="Beta-lactam/transpept-like"/>
</dbReference>
<dbReference type="Proteomes" id="UP000033491">
    <property type="component" value="Unassembled WGS sequence"/>
</dbReference>
<dbReference type="OrthoDB" id="9803467at2"/>
<organism evidence="3 4">
    <name type="scientific">Levilactobacillus spicheri</name>
    <dbReference type="NCBI Taxonomy" id="216463"/>
    <lineage>
        <taxon>Bacteria</taxon>
        <taxon>Bacillati</taxon>
        <taxon>Bacillota</taxon>
        <taxon>Bacilli</taxon>
        <taxon>Lactobacillales</taxon>
        <taxon>Lactobacillaceae</taxon>
        <taxon>Levilactobacillus</taxon>
    </lineage>
</organism>
<evidence type="ECO:0000259" key="2">
    <source>
        <dbReference type="Pfam" id="PF00144"/>
    </source>
</evidence>
<accession>A0A0F3RPS3</accession>
<dbReference type="RefSeq" id="WP_045808244.1">
    <property type="nucleotide sequence ID" value="NZ_JZCR01000024.1"/>
</dbReference>
<name>A0A0F3RPS3_9LACO</name>
<dbReference type="Pfam" id="PF00144">
    <property type="entry name" value="Beta-lactamase"/>
    <property type="match status" value="1"/>
</dbReference>
<dbReference type="PATRIC" id="fig|216463.3.peg.1607"/>
<dbReference type="InterPro" id="IPR050789">
    <property type="entry name" value="Diverse_Enzym_Activities"/>
</dbReference>
<dbReference type="STRING" id="216463.VC81_11765"/>
<sequence length="347" mass="37781">MAYQATKAALQRLVTDGTVPGVSYALIDGDRVETGELGVAAIVPHTEPLRAGMTYDVASLTKVVGTLTVTLQLLAEGRLTLDAPITQWLPAWPDARVTVRHLLTHTSGITGYIPNRNQLGAADLTRALLGLHVGPTFNRRMVYADVNYIFMGWIIEAILGEPVQVAVQKRVLTPLGMTHSTFTPANPADCVPTAVTVDRGLLRGVVHDPKGYVLQRRCGSAGLFTTVDDLVRFCQAYCQPEASAGVLPADWVQRLVADWTPDGHAGRSLGWALTATQWPTAHRVIWHSGFTGTYLVIDPLTRQAMVFLTNRVHPVAPNLPYLDQRNAVIGTYLAEKSRESSINPSIY</sequence>
<dbReference type="GO" id="GO:0016787">
    <property type="term" value="F:hydrolase activity"/>
    <property type="evidence" value="ECO:0007669"/>
    <property type="project" value="UniProtKB-KW"/>
</dbReference>
<gene>
    <name evidence="3" type="ORF">VC81_11765</name>
</gene>
<dbReference type="InterPro" id="IPR001466">
    <property type="entry name" value="Beta-lactam-related"/>
</dbReference>
<keyword evidence="1" id="KW-0378">Hydrolase</keyword>
<dbReference type="Gene3D" id="3.40.710.10">
    <property type="entry name" value="DD-peptidase/beta-lactamase superfamily"/>
    <property type="match status" value="1"/>
</dbReference>
<dbReference type="EMBL" id="JZCR01000024">
    <property type="protein sequence ID" value="KJW11890.1"/>
    <property type="molecule type" value="Genomic_DNA"/>
</dbReference>
<evidence type="ECO:0000313" key="3">
    <source>
        <dbReference type="EMBL" id="KJW11890.1"/>
    </source>
</evidence>
<evidence type="ECO:0000313" key="4">
    <source>
        <dbReference type="Proteomes" id="UP000033491"/>
    </source>
</evidence>
<evidence type="ECO:0000256" key="1">
    <source>
        <dbReference type="ARBA" id="ARBA00022801"/>
    </source>
</evidence>
<protein>
    <submittedName>
        <fullName evidence="3">Beta-lactamase</fullName>
    </submittedName>
</protein>